<dbReference type="FunFam" id="3.40.50.300:FF:001091">
    <property type="entry name" value="Probable disease resistance protein At1g61300"/>
    <property type="match status" value="1"/>
</dbReference>
<evidence type="ECO:0000256" key="3">
    <source>
        <dbReference type="ARBA" id="ARBA00022737"/>
    </source>
</evidence>
<feature type="domain" description="Disease resistance N-terminal" evidence="9">
    <location>
        <begin position="5"/>
        <end position="103"/>
    </location>
</feature>
<dbReference type="PANTHER" id="PTHR23155:SF931">
    <property type="entry name" value="OS01G0547000 PROTEIN"/>
    <property type="match status" value="1"/>
</dbReference>
<keyword evidence="2" id="KW-0433">Leucine-rich repeat</keyword>
<dbReference type="Pfam" id="PF00931">
    <property type="entry name" value="NB-ARC"/>
    <property type="match status" value="1"/>
</dbReference>
<dbReference type="Gene3D" id="3.80.10.10">
    <property type="entry name" value="Ribonuclease Inhibitor"/>
    <property type="match status" value="2"/>
</dbReference>
<comment type="similarity">
    <text evidence="1">Belongs to the disease resistance NB-LRR family.</text>
</comment>
<evidence type="ECO:0000313" key="13">
    <source>
        <dbReference type="Proteomes" id="UP001341281"/>
    </source>
</evidence>
<evidence type="ECO:0000313" key="12">
    <source>
        <dbReference type="EMBL" id="WVZ53735.1"/>
    </source>
</evidence>
<dbReference type="InterPro" id="IPR027417">
    <property type="entry name" value="P-loop_NTPase"/>
</dbReference>
<name>A0AAQ3PND6_PASNO</name>
<sequence>MAEAVVGVLIGKLGSALANQAAAYGASLICKEASALKGLFGEIRKAEEELKSMKAYLRDLEKFKDADETTGIFIDKIRELSFRIEDIVDEFMYKLEDDKNGRFAAKMMKRIKHVKVWHRLALRLRDVNTELEDAAKRKVRYAGSSGHHAIHTNPTVCPAREEDLVGIEDNAAMIKQWLLGDLEEMNNKVITVWGMGGVGKTTLVDHVYKAVKVDFDASAWITVSKSYQAEDLLKKIAREFSISIDSSDMDMRRLTQDIRKHLEGKRYILILDDVWEQDVWINYIMPVFPTNCTSRFILTSRLYEIASLATSNCAVKLEPLQKYQANVLFCRLAFWNSNEKRCPAELCDLAENFLQKCEGLPIAIACISRLLSCKPAVYAEWRNIYDKLELQSTKSMIPGVDKILKVSFEVLPYELKNCFLHCALFPEDYKMKRRRLIRHWITSGFIKQKENKTLEQVAEGYLIDLVNRSLLDVVQKNKFGRMKCFRMHDVIRHLAIDKAMKECFGKVYEGHGTFSVHGTRRLSIQGTDILPLNQSDATHLRAIYVFSSSIDIDLLIPILASSVLLSTLDLQGTQIKVLPNEVFSLFNLRFLGLRYTGIVVIPEAIGRLQNLEVLDAFRTGIVSLPKDIAKLKKLRYLYASSVSARINGQPWYSGGVNVTKGIKQLTGLYALQTIIASLETLSEVAAMTELRTFSVTKVTSEHSLNLCNAIMNMSHLAHLSVDASNDNEVLPLEELRLPETLNKLELNGQIEKARVPQIFSSWSHLNNLTMLNLIFSKLNEDSFPSLKALRELCCLQLCYAYDGKIICFPAQSFPRLKTLYIVGASQLNQIEMEEGALESLDDLLLADCPELKHVPRGIESITSLEELNFRNTSEELIEMLRQGRESSECNEELMKIRHIRKAKDRRQKALGCAGERSCESMRRGAGDVFLELAERFVESCDENIAIWIRFRMRVAFGGRGNLFLLSTSMGVQPEPIPPWAASPRSSSMESLKQAPRSVGYCLSWKNSTSNGLKTKGGGVQGKWGTKLLGEAPGMCFWSCQSPGVKSCDEKTAIYQDEIQNVLHMDVSVHL</sequence>
<evidence type="ECO:0000256" key="4">
    <source>
        <dbReference type="ARBA" id="ARBA00022741"/>
    </source>
</evidence>
<dbReference type="Pfam" id="PF23598">
    <property type="entry name" value="LRR_14"/>
    <property type="match status" value="1"/>
</dbReference>
<evidence type="ECO:0000259" key="11">
    <source>
        <dbReference type="Pfam" id="PF23598"/>
    </source>
</evidence>
<evidence type="ECO:0000259" key="10">
    <source>
        <dbReference type="Pfam" id="PF23559"/>
    </source>
</evidence>
<keyword evidence="6 7" id="KW-0175">Coiled coil</keyword>
<keyword evidence="13" id="KW-1185">Reference proteome</keyword>
<dbReference type="Gene3D" id="1.20.5.4130">
    <property type="match status" value="1"/>
</dbReference>
<dbReference type="EMBL" id="CP144745">
    <property type="protein sequence ID" value="WVZ53735.1"/>
    <property type="molecule type" value="Genomic_DNA"/>
</dbReference>
<dbReference type="GO" id="GO:0009626">
    <property type="term" value="P:plant-type hypersensitive response"/>
    <property type="evidence" value="ECO:0007669"/>
    <property type="project" value="UniProtKB-ARBA"/>
</dbReference>
<dbReference type="Gene3D" id="1.10.8.430">
    <property type="entry name" value="Helical domain of apoptotic protease-activating factors"/>
    <property type="match status" value="1"/>
</dbReference>
<protein>
    <recommendedName>
        <fullName evidence="14">Disease resistance protein RPM1</fullName>
    </recommendedName>
</protein>
<keyword evidence="5" id="KW-0611">Plant defense</keyword>
<dbReference type="PRINTS" id="PR00364">
    <property type="entry name" value="DISEASERSIST"/>
</dbReference>
<dbReference type="GO" id="GO:0043531">
    <property type="term" value="F:ADP binding"/>
    <property type="evidence" value="ECO:0007669"/>
    <property type="project" value="InterPro"/>
</dbReference>
<dbReference type="InterPro" id="IPR038005">
    <property type="entry name" value="RX-like_CC"/>
</dbReference>
<evidence type="ECO:0000256" key="7">
    <source>
        <dbReference type="SAM" id="Coils"/>
    </source>
</evidence>
<evidence type="ECO:0000259" key="8">
    <source>
        <dbReference type="Pfam" id="PF00931"/>
    </source>
</evidence>
<dbReference type="InterPro" id="IPR055414">
    <property type="entry name" value="LRR_R13L4/SHOC2-like"/>
</dbReference>
<dbReference type="FunFam" id="1.10.10.10:FF:000322">
    <property type="entry name" value="Probable disease resistance protein At1g63360"/>
    <property type="match status" value="1"/>
</dbReference>
<dbReference type="GO" id="GO:0002758">
    <property type="term" value="P:innate immune response-activating signaling pathway"/>
    <property type="evidence" value="ECO:0007669"/>
    <property type="project" value="UniProtKB-ARBA"/>
</dbReference>
<evidence type="ECO:0000259" key="9">
    <source>
        <dbReference type="Pfam" id="PF18052"/>
    </source>
</evidence>
<evidence type="ECO:0000256" key="5">
    <source>
        <dbReference type="ARBA" id="ARBA00022821"/>
    </source>
</evidence>
<dbReference type="PANTHER" id="PTHR23155">
    <property type="entry name" value="DISEASE RESISTANCE PROTEIN RP"/>
    <property type="match status" value="1"/>
</dbReference>
<reference evidence="12 13" key="1">
    <citation type="submission" date="2024-02" db="EMBL/GenBank/DDBJ databases">
        <title>High-quality chromosome-scale genome assembly of Pensacola bahiagrass (Paspalum notatum Flugge var. saurae).</title>
        <authorList>
            <person name="Vega J.M."/>
            <person name="Podio M."/>
            <person name="Orjuela J."/>
            <person name="Siena L.A."/>
            <person name="Pessino S.C."/>
            <person name="Combes M.C."/>
            <person name="Mariac C."/>
            <person name="Albertini E."/>
            <person name="Pupilli F."/>
            <person name="Ortiz J.P.A."/>
            <person name="Leblanc O."/>
        </authorList>
    </citation>
    <scope>NUCLEOTIDE SEQUENCE [LARGE SCALE GENOMIC DNA]</scope>
    <source>
        <strain evidence="12">R1</strain>
        <tissue evidence="12">Leaf</tissue>
    </source>
</reference>
<accession>A0AAQ3PND6</accession>
<gene>
    <name evidence="12" type="ORF">U9M48_004639</name>
</gene>
<evidence type="ECO:0000256" key="6">
    <source>
        <dbReference type="ARBA" id="ARBA00023054"/>
    </source>
</evidence>
<proteinExistence type="inferred from homology"/>
<feature type="coiled-coil region" evidence="7">
    <location>
        <begin position="36"/>
        <end position="63"/>
    </location>
</feature>
<dbReference type="InterPro" id="IPR044974">
    <property type="entry name" value="Disease_R_plants"/>
</dbReference>
<evidence type="ECO:0000256" key="2">
    <source>
        <dbReference type="ARBA" id="ARBA00022614"/>
    </source>
</evidence>
<keyword evidence="3" id="KW-0677">Repeat</keyword>
<dbReference type="SUPFAM" id="SSF52540">
    <property type="entry name" value="P-loop containing nucleoside triphosphate hydrolases"/>
    <property type="match status" value="1"/>
</dbReference>
<dbReference type="InterPro" id="IPR058922">
    <property type="entry name" value="WHD_DRP"/>
</dbReference>
<keyword evidence="4" id="KW-0547">Nucleotide-binding</keyword>
<dbReference type="AlphaFoldDB" id="A0AAQ3PND6"/>
<dbReference type="InterPro" id="IPR041118">
    <property type="entry name" value="Rx_N"/>
</dbReference>
<dbReference type="Gene3D" id="3.40.50.300">
    <property type="entry name" value="P-loop containing nucleotide triphosphate hydrolases"/>
    <property type="match status" value="1"/>
</dbReference>
<organism evidence="12 13">
    <name type="scientific">Paspalum notatum var. saurae</name>
    <dbReference type="NCBI Taxonomy" id="547442"/>
    <lineage>
        <taxon>Eukaryota</taxon>
        <taxon>Viridiplantae</taxon>
        <taxon>Streptophyta</taxon>
        <taxon>Embryophyta</taxon>
        <taxon>Tracheophyta</taxon>
        <taxon>Spermatophyta</taxon>
        <taxon>Magnoliopsida</taxon>
        <taxon>Liliopsida</taxon>
        <taxon>Poales</taxon>
        <taxon>Poaceae</taxon>
        <taxon>PACMAD clade</taxon>
        <taxon>Panicoideae</taxon>
        <taxon>Andropogonodae</taxon>
        <taxon>Paspaleae</taxon>
        <taxon>Paspalinae</taxon>
        <taxon>Paspalum</taxon>
    </lineage>
</organism>
<feature type="domain" description="Disease resistance R13L4/SHOC-2-like LRR" evidence="11">
    <location>
        <begin position="539"/>
        <end position="873"/>
    </location>
</feature>
<feature type="domain" description="NB-ARC" evidence="8">
    <location>
        <begin position="173"/>
        <end position="337"/>
    </location>
</feature>
<evidence type="ECO:0000256" key="1">
    <source>
        <dbReference type="ARBA" id="ARBA00008894"/>
    </source>
</evidence>
<dbReference type="SUPFAM" id="SSF52058">
    <property type="entry name" value="L domain-like"/>
    <property type="match status" value="1"/>
</dbReference>
<dbReference type="InterPro" id="IPR002182">
    <property type="entry name" value="NB-ARC"/>
</dbReference>
<dbReference type="Pfam" id="PF23559">
    <property type="entry name" value="WHD_DRP"/>
    <property type="match status" value="1"/>
</dbReference>
<dbReference type="InterPro" id="IPR036388">
    <property type="entry name" value="WH-like_DNA-bd_sf"/>
</dbReference>
<dbReference type="Pfam" id="PF18052">
    <property type="entry name" value="Rx_N"/>
    <property type="match status" value="1"/>
</dbReference>
<feature type="domain" description="Disease resistance protein winged helix" evidence="10">
    <location>
        <begin position="424"/>
        <end position="495"/>
    </location>
</feature>
<dbReference type="GO" id="GO:0042742">
    <property type="term" value="P:defense response to bacterium"/>
    <property type="evidence" value="ECO:0007669"/>
    <property type="project" value="UniProtKB-ARBA"/>
</dbReference>
<dbReference type="Proteomes" id="UP001341281">
    <property type="component" value="Chromosome 01"/>
</dbReference>
<dbReference type="InterPro" id="IPR032675">
    <property type="entry name" value="LRR_dom_sf"/>
</dbReference>
<dbReference type="Gene3D" id="1.10.10.10">
    <property type="entry name" value="Winged helix-like DNA-binding domain superfamily/Winged helix DNA-binding domain"/>
    <property type="match status" value="1"/>
</dbReference>
<dbReference type="InterPro" id="IPR042197">
    <property type="entry name" value="Apaf_helical"/>
</dbReference>
<evidence type="ECO:0008006" key="14">
    <source>
        <dbReference type="Google" id="ProtNLM"/>
    </source>
</evidence>
<dbReference type="CDD" id="cd14798">
    <property type="entry name" value="RX-CC_like"/>
    <property type="match status" value="1"/>
</dbReference>